<evidence type="ECO:0000256" key="11">
    <source>
        <dbReference type="SAM" id="Phobius"/>
    </source>
</evidence>
<dbReference type="Pfam" id="PF05108">
    <property type="entry name" value="T7SS_ESX1_EccB"/>
    <property type="match status" value="1"/>
</dbReference>
<sequence>MPAQLTTRAQVNGYRFLLKRYEHALVRRDVRMLHDPMRTQFRSLVIGAVLGLLGVAGAAILAFLHPQGSVGDSKIVMGKDSGALYVLVDGMLHPVLNLASARLITGAAASPASVKDSKLTQPRGPLLGIPGAPGALAGSGDPRRSTWTMCDNLLPPSTGGGAAATGPLTTVIAGPLDNPAGGTHAVPVRADQALLATHGGKTFLVYDGKRAEIDPADSVLIRSLGLRDQRPRPIGGALLDATEPVPPLAVPEIGGHGAPGPGKLSDVPVGGVIRVHGVDADELYVVLADGVQRLTPFAAGLIRDANSQGMNEISTVPPDRIVGIPVLHRLPIDDFPQQVPTVLAPDADPVTCLSWTRAADDARATVTLLAGRALPLPADAEPVVPATADGAGDRIDGVYLRPGTGEFVRSVGAEPGAVSNGPLFYVGDNGIRYGIPDADTAKVLGMPKTPKPAPKPIVEALSAGPALTRQDALMSHDSLPQCPDAGPSAMACARPIPPPGRNN</sequence>
<dbReference type="InterPro" id="IPR044857">
    <property type="entry name" value="T7SS_EccB_R1"/>
</dbReference>
<feature type="transmembrane region" description="Helical" evidence="11">
    <location>
        <begin position="41"/>
        <end position="64"/>
    </location>
</feature>
<evidence type="ECO:0000256" key="7">
    <source>
        <dbReference type="ARBA" id="ARBA00022840"/>
    </source>
</evidence>
<feature type="compositionally biased region" description="Low complexity" evidence="10">
    <location>
        <begin position="124"/>
        <end position="140"/>
    </location>
</feature>
<feature type="region of interest" description="Disordered" evidence="10">
    <location>
        <begin position="114"/>
        <end position="143"/>
    </location>
</feature>
<evidence type="ECO:0000313" key="13">
    <source>
        <dbReference type="Proteomes" id="UP001251217"/>
    </source>
</evidence>
<comment type="caution">
    <text evidence="12">The sequence shown here is derived from an EMBL/GenBank/DDBJ whole genome shotgun (WGS) entry which is preliminary data.</text>
</comment>
<evidence type="ECO:0000256" key="6">
    <source>
        <dbReference type="ARBA" id="ARBA00022801"/>
    </source>
</evidence>
<organism evidence="12 13">
    <name type="scientific">Nocardia kruczakiae</name>
    <dbReference type="NCBI Taxonomy" id="261477"/>
    <lineage>
        <taxon>Bacteria</taxon>
        <taxon>Bacillati</taxon>
        <taxon>Actinomycetota</taxon>
        <taxon>Actinomycetes</taxon>
        <taxon>Mycobacteriales</taxon>
        <taxon>Nocardiaceae</taxon>
        <taxon>Nocardia</taxon>
    </lineage>
</organism>
<dbReference type="PANTHER" id="PTHR40765">
    <property type="entry name" value="ESX-2 SECRETION SYSTEM ATPASE ECCB2"/>
    <property type="match status" value="1"/>
</dbReference>
<keyword evidence="5" id="KW-0547">Nucleotide-binding</keyword>
<reference evidence="12 13" key="1">
    <citation type="submission" date="2023-07" db="EMBL/GenBank/DDBJ databases">
        <title>Sorghum-associated microbial communities from plants grown in Nebraska, USA.</title>
        <authorList>
            <person name="Schachtman D."/>
        </authorList>
    </citation>
    <scope>NUCLEOTIDE SEQUENCE [LARGE SCALE GENOMIC DNA]</scope>
    <source>
        <strain evidence="12 13">4272</strain>
    </source>
</reference>
<dbReference type="Proteomes" id="UP001251217">
    <property type="component" value="Unassembled WGS sequence"/>
</dbReference>
<keyword evidence="4 11" id="KW-0812">Transmembrane</keyword>
<evidence type="ECO:0000256" key="4">
    <source>
        <dbReference type="ARBA" id="ARBA00022692"/>
    </source>
</evidence>
<dbReference type="RefSeq" id="WP_310405707.1">
    <property type="nucleotide sequence ID" value="NZ_JAVDWW010000008.1"/>
</dbReference>
<comment type="subcellular location">
    <subcellularLocation>
        <location evidence="1">Cell membrane</location>
        <topology evidence="1">Single-pass membrane protein</topology>
    </subcellularLocation>
</comment>
<keyword evidence="8 11" id="KW-1133">Transmembrane helix</keyword>
<keyword evidence="6" id="KW-0378">Hydrolase</keyword>
<keyword evidence="13" id="KW-1185">Reference proteome</keyword>
<dbReference type="InterPro" id="IPR042485">
    <property type="entry name" value="T7SS_EccB_R3"/>
</dbReference>
<keyword evidence="9 11" id="KW-0472">Membrane</keyword>
<dbReference type="Gene3D" id="3.30.2390.20">
    <property type="entry name" value="Type VII secretion system EccB, repeat 1 domain"/>
    <property type="match status" value="1"/>
</dbReference>
<dbReference type="InterPro" id="IPR007795">
    <property type="entry name" value="T7SS_EccB"/>
</dbReference>
<evidence type="ECO:0000256" key="9">
    <source>
        <dbReference type="ARBA" id="ARBA00023136"/>
    </source>
</evidence>
<proteinExistence type="inferred from homology"/>
<evidence type="ECO:0000256" key="2">
    <source>
        <dbReference type="ARBA" id="ARBA00008149"/>
    </source>
</evidence>
<dbReference type="PANTHER" id="PTHR40765:SF2">
    <property type="entry name" value="ESX-2 SECRETION SYSTEM ATPASE ECCB2"/>
    <property type="match status" value="1"/>
</dbReference>
<protein>
    <submittedName>
        <fullName evidence="12">Type VII secretion protein EccB</fullName>
    </submittedName>
</protein>
<dbReference type="Gene3D" id="2.40.50.910">
    <property type="entry name" value="Type VII secretion system EccB, repeat 3 domain"/>
    <property type="match status" value="1"/>
</dbReference>
<evidence type="ECO:0000256" key="10">
    <source>
        <dbReference type="SAM" id="MobiDB-lite"/>
    </source>
</evidence>
<keyword evidence="3" id="KW-1003">Cell membrane</keyword>
<dbReference type="NCBIfam" id="TIGR03919">
    <property type="entry name" value="T7SS_EccB"/>
    <property type="match status" value="1"/>
</dbReference>
<evidence type="ECO:0000256" key="1">
    <source>
        <dbReference type="ARBA" id="ARBA00004162"/>
    </source>
</evidence>
<accession>A0ABU1XKM8</accession>
<gene>
    <name evidence="12" type="ORF">J2W56_004848</name>
</gene>
<keyword evidence="7" id="KW-0067">ATP-binding</keyword>
<comment type="similarity">
    <text evidence="2">Belongs to the EccB family.</text>
</comment>
<dbReference type="EMBL" id="JAVDWW010000008">
    <property type="protein sequence ID" value="MDR7171089.1"/>
    <property type="molecule type" value="Genomic_DNA"/>
</dbReference>
<evidence type="ECO:0000256" key="5">
    <source>
        <dbReference type="ARBA" id="ARBA00022741"/>
    </source>
</evidence>
<evidence type="ECO:0000313" key="12">
    <source>
        <dbReference type="EMBL" id="MDR7171089.1"/>
    </source>
</evidence>
<evidence type="ECO:0000256" key="3">
    <source>
        <dbReference type="ARBA" id="ARBA00022475"/>
    </source>
</evidence>
<evidence type="ECO:0000256" key="8">
    <source>
        <dbReference type="ARBA" id="ARBA00022989"/>
    </source>
</evidence>
<name>A0ABU1XKM8_9NOCA</name>